<keyword evidence="14" id="KW-1185">Reference proteome</keyword>
<dbReference type="EMBL" id="CADEPI010000095">
    <property type="protein sequence ID" value="CAB3374248.1"/>
    <property type="molecule type" value="Genomic_DNA"/>
</dbReference>
<comment type="subcellular location">
    <subcellularLocation>
        <location evidence="1 11">Golgi apparatus</location>
        <location evidence="1 11">Golgi stack membrane</location>
        <topology evidence="1 11">Single-pass type II membrane protein</topology>
    </subcellularLocation>
</comment>
<keyword evidence="5 11" id="KW-0808">Transferase</keyword>
<dbReference type="InterPro" id="IPR001503">
    <property type="entry name" value="Glyco_trans_10"/>
</dbReference>
<dbReference type="InterPro" id="IPR038577">
    <property type="entry name" value="GT10-like_C_sf"/>
</dbReference>
<dbReference type="PANTHER" id="PTHR11929:SF194">
    <property type="entry name" value="ALPHA-(1,3)-FUCOSYLTRANSFERASE 10"/>
    <property type="match status" value="1"/>
</dbReference>
<dbReference type="FunFam" id="3.40.50.11660:FF:000002">
    <property type="entry name" value="Alpha-(1,3)-fucosyltransferase"/>
    <property type="match status" value="1"/>
</dbReference>
<evidence type="ECO:0000256" key="3">
    <source>
        <dbReference type="ARBA" id="ARBA00008919"/>
    </source>
</evidence>
<evidence type="ECO:0000259" key="12">
    <source>
        <dbReference type="Pfam" id="PF00852"/>
    </source>
</evidence>
<dbReference type="InterPro" id="IPR055270">
    <property type="entry name" value="Glyco_tran_10_C"/>
</dbReference>
<name>A0A8S1CUC8_9INSE</name>
<evidence type="ECO:0000256" key="2">
    <source>
        <dbReference type="ARBA" id="ARBA00004922"/>
    </source>
</evidence>
<dbReference type="GO" id="GO:0032580">
    <property type="term" value="C:Golgi cisterna membrane"/>
    <property type="evidence" value="ECO:0007669"/>
    <property type="project" value="UniProtKB-SubCell"/>
</dbReference>
<evidence type="ECO:0000256" key="5">
    <source>
        <dbReference type="ARBA" id="ARBA00022679"/>
    </source>
</evidence>
<evidence type="ECO:0000256" key="6">
    <source>
        <dbReference type="ARBA" id="ARBA00022692"/>
    </source>
</evidence>
<dbReference type="EC" id="2.4.1.-" evidence="11"/>
<dbReference type="Proteomes" id="UP000494165">
    <property type="component" value="Unassembled WGS sequence"/>
</dbReference>
<comment type="pathway">
    <text evidence="2">Protein modification; protein glycosylation.</text>
</comment>
<dbReference type="Gene3D" id="3.40.50.11660">
    <property type="entry name" value="Glycosyl transferase family 10, C-terminal domain"/>
    <property type="match status" value="1"/>
</dbReference>
<dbReference type="GO" id="GO:0046920">
    <property type="term" value="F:alpha-(1-&gt;3)-fucosyltransferase activity"/>
    <property type="evidence" value="ECO:0007669"/>
    <property type="project" value="TreeGrafter"/>
</dbReference>
<keyword evidence="9" id="KW-0472">Membrane</keyword>
<dbReference type="SUPFAM" id="SSF53756">
    <property type="entry name" value="UDP-Glycosyltransferase/glycogen phosphorylase"/>
    <property type="match status" value="1"/>
</dbReference>
<evidence type="ECO:0000256" key="4">
    <source>
        <dbReference type="ARBA" id="ARBA00022676"/>
    </source>
</evidence>
<proteinExistence type="inferred from homology"/>
<dbReference type="OrthoDB" id="9993460at2759"/>
<keyword evidence="7" id="KW-0735">Signal-anchor</keyword>
<gene>
    <name evidence="13" type="ORF">CLODIP_2_CD10755</name>
</gene>
<evidence type="ECO:0000256" key="1">
    <source>
        <dbReference type="ARBA" id="ARBA00004447"/>
    </source>
</evidence>
<dbReference type="PANTHER" id="PTHR11929">
    <property type="entry name" value="ALPHA- 1,3 -FUCOSYLTRANSFERASE"/>
    <property type="match status" value="1"/>
</dbReference>
<reference evidence="13 14" key="1">
    <citation type="submission" date="2020-04" db="EMBL/GenBank/DDBJ databases">
        <authorList>
            <person name="Alioto T."/>
            <person name="Alioto T."/>
            <person name="Gomez Garrido J."/>
        </authorList>
    </citation>
    <scope>NUCLEOTIDE SEQUENCE [LARGE SCALE GENOMIC DNA]</scope>
</reference>
<keyword evidence="6 11" id="KW-0812">Transmembrane</keyword>
<keyword evidence="4 11" id="KW-0328">Glycosyltransferase</keyword>
<sequence length="478" mass="55771">MSCFSVFLTFKIKHFLALVTLLSLALLILNLTSFRRFSSEINAVELDARIPTILWWTPFTGENGVLKTCDIGDDFQASCYFTNERKLYQKTKAGSRKIYIYDLRSCTIFLQALLFYGSSFNAWELPPQSPERKRPLWALLHEESPRNTALLQHESALSLFNFSATFSRHSDVPLTLQHLTSLEDLAGHKFLQSWQSKVQFQKEEGLAPVVFIQSDCDTSTDRDSYVQELMKYVKVDSYGSCLQNKMLPESIRDPMSALHSDEFWRFQSKYKFSIAFENGECLDYITEKLWRPLVIGSVPIYYGSPTFKDWLPFKNSTIDVRDYKSPKELAEFILMLDSDEKRYNQLLEHKMQSPERFSSELLLQMLAERKWSVGEKLWNNFETKSLVEVFECYVCQRVHENLKEGESVVKLNHYECPPPVSALTKTTLNNSFWFEQWHQGQFEAQLVKELVETGKVVTQDEFYEIVGQRMVAERKKKK</sequence>
<comment type="caution">
    <text evidence="13">The sequence shown here is derived from an EMBL/GenBank/DDBJ whole genome shotgun (WGS) entry which is preliminary data.</text>
</comment>
<dbReference type="AlphaFoldDB" id="A0A8S1CUC8"/>
<comment type="similarity">
    <text evidence="3 11">Belongs to the glycosyltransferase 10 family.</text>
</comment>
<evidence type="ECO:0000313" key="14">
    <source>
        <dbReference type="Proteomes" id="UP000494165"/>
    </source>
</evidence>
<keyword evidence="11" id="KW-0333">Golgi apparatus</keyword>
<evidence type="ECO:0000256" key="8">
    <source>
        <dbReference type="ARBA" id="ARBA00022989"/>
    </source>
</evidence>
<evidence type="ECO:0000313" key="13">
    <source>
        <dbReference type="EMBL" id="CAB3374248.1"/>
    </source>
</evidence>
<organism evidence="13 14">
    <name type="scientific">Cloeon dipterum</name>
    <dbReference type="NCBI Taxonomy" id="197152"/>
    <lineage>
        <taxon>Eukaryota</taxon>
        <taxon>Metazoa</taxon>
        <taxon>Ecdysozoa</taxon>
        <taxon>Arthropoda</taxon>
        <taxon>Hexapoda</taxon>
        <taxon>Insecta</taxon>
        <taxon>Pterygota</taxon>
        <taxon>Palaeoptera</taxon>
        <taxon>Ephemeroptera</taxon>
        <taxon>Pisciforma</taxon>
        <taxon>Baetidae</taxon>
        <taxon>Cloeon</taxon>
    </lineage>
</organism>
<accession>A0A8S1CUC8</accession>
<dbReference type="Pfam" id="PF00852">
    <property type="entry name" value="Glyco_transf_10"/>
    <property type="match status" value="1"/>
</dbReference>
<evidence type="ECO:0000256" key="11">
    <source>
        <dbReference type="RuleBase" id="RU003832"/>
    </source>
</evidence>
<evidence type="ECO:0000256" key="10">
    <source>
        <dbReference type="ARBA" id="ARBA00023180"/>
    </source>
</evidence>
<keyword evidence="10" id="KW-0325">Glycoprotein</keyword>
<evidence type="ECO:0000256" key="9">
    <source>
        <dbReference type="ARBA" id="ARBA00023136"/>
    </source>
</evidence>
<protein>
    <recommendedName>
        <fullName evidence="11">Fucosyltransferase</fullName>
        <ecNumber evidence="11">2.4.1.-</ecNumber>
    </recommendedName>
</protein>
<evidence type="ECO:0000256" key="7">
    <source>
        <dbReference type="ARBA" id="ARBA00022968"/>
    </source>
</evidence>
<keyword evidence="8" id="KW-1133">Transmembrane helix</keyword>
<feature type="domain" description="Fucosyltransferase C-terminal" evidence="12">
    <location>
        <begin position="209"/>
        <end position="409"/>
    </location>
</feature>